<protein>
    <submittedName>
        <fullName evidence="1">Uncharacterized protein</fullName>
    </submittedName>
</protein>
<accession>A0AAW0DJ53</accession>
<gene>
    <name evidence="1" type="ORF">VNI00_004762</name>
</gene>
<name>A0AAW0DJ53_9AGAR</name>
<sequence>MARNLNNFSLEPLLIQVGFQTVHRTLKPIVQVGSKGLSRNSSGSSPSLSTALMAGPTNLEEVKAILHIEKDIIIQQELSDLEQQQQHTLDLLCQHEAHIRALTRAFDATKRELVGLKKAFVVIERECTVTKKQYQRDFAELGRLVGYLNRFQGPTKRR</sequence>
<evidence type="ECO:0000313" key="2">
    <source>
        <dbReference type="Proteomes" id="UP001383192"/>
    </source>
</evidence>
<evidence type="ECO:0000313" key="1">
    <source>
        <dbReference type="EMBL" id="KAK7051262.1"/>
    </source>
</evidence>
<comment type="caution">
    <text evidence="1">The sequence shown here is derived from an EMBL/GenBank/DDBJ whole genome shotgun (WGS) entry which is preliminary data.</text>
</comment>
<proteinExistence type="predicted"/>
<reference evidence="1 2" key="1">
    <citation type="submission" date="2024-01" db="EMBL/GenBank/DDBJ databases">
        <title>A draft genome for a cacao thread blight-causing isolate of Paramarasmius palmivorus.</title>
        <authorList>
            <person name="Baruah I.K."/>
            <person name="Bukari Y."/>
            <person name="Amoako-Attah I."/>
            <person name="Meinhardt L.W."/>
            <person name="Bailey B.A."/>
            <person name="Cohen S.P."/>
        </authorList>
    </citation>
    <scope>NUCLEOTIDE SEQUENCE [LARGE SCALE GENOMIC DNA]</scope>
    <source>
        <strain evidence="1 2">GH-12</strain>
    </source>
</reference>
<dbReference type="Proteomes" id="UP001383192">
    <property type="component" value="Unassembled WGS sequence"/>
</dbReference>
<dbReference type="EMBL" id="JAYKXP010000013">
    <property type="protein sequence ID" value="KAK7051262.1"/>
    <property type="molecule type" value="Genomic_DNA"/>
</dbReference>
<dbReference type="AlphaFoldDB" id="A0AAW0DJ53"/>
<keyword evidence="2" id="KW-1185">Reference proteome</keyword>
<organism evidence="1 2">
    <name type="scientific">Paramarasmius palmivorus</name>
    <dbReference type="NCBI Taxonomy" id="297713"/>
    <lineage>
        <taxon>Eukaryota</taxon>
        <taxon>Fungi</taxon>
        <taxon>Dikarya</taxon>
        <taxon>Basidiomycota</taxon>
        <taxon>Agaricomycotina</taxon>
        <taxon>Agaricomycetes</taxon>
        <taxon>Agaricomycetidae</taxon>
        <taxon>Agaricales</taxon>
        <taxon>Marasmiineae</taxon>
        <taxon>Marasmiaceae</taxon>
        <taxon>Paramarasmius</taxon>
    </lineage>
</organism>